<dbReference type="PANTHER" id="PTHR46720">
    <property type="entry name" value="HYDROXYLASE, PUTATIVE (AFU_ORTHOLOGUE AFUA_3G01460)-RELATED"/>
    <property type="match status" value="1"/>
</dbReference>
<feature type="transmembrane region" description="Helical" evidence="4">
    <location>
        <begin position="12"/>
        <end position="32"/>
    </location>
</feature>
<proteinExistence type="predicted"/>
<sequence length="514" mass="57950">MSRPYEPQDEIRVAIVGAGIVGLVLAVTLNTFDIERKISIDIYEASAELSEIGAGINIWPRTWRIFQEIGPGLGDMIKPFFDHPPDLKLRPIFEVRKADQKDGFKVTDIKARGASASLTDHETFSSLLSIKVGHSVSTEQTFNALFLSISLSPLIPIAPLPKNSRCALHLSHRLIDYVESKQGPVTLHFSDQPPRTCDILIGADGIKSTVRKIFLSRLPNSERYTRCMDPVWSGAIAYRGLVKREELESVYPGHRALGHPGLMYFGKNKHTVVYPISGGKFINVVAAIHNWSKEGTEWDGNRPLNEEVPQQEFLKHFESWEDEYKVLISCIKQPTRWALQRMNHLDTFARGKVFLMGDSVCRSIEPSGYLSRFADHRLTRKAHAMVPYQGAGAAVGIDDAYIFACLLTHPSTPRTLSPQCTANLAEAYNRTCVPRAHHFSKLSTFQGQLNTLRTPECDVYRENDGSVPREILLDVFRQAERNWCWTVSDVREDRRKAEGILRKLVNGKEVMARL</sequence>
<dbReference type="Proteomes" id="UP001213000">
    <property type="component" value="Unassembled WGS sequence"/>
</dbReference>
<keyword evidence="4" id="KW-0472">Membrane</keyword>
<organism evidence="5 6">
    <name type="scientific">Leucocoprinus birnbaumii</name>
    <dbReference type="NCBI Taxonomy" id="56174"/>
    <lineage>
        <taxon>Eukaryota</taxon>
        <taxon>Fungi</taxon>
        <taxon>Dikarya</taxon>
        <taxon>Basidiomycota</taxon>
        <taxon>Agaricomycotina</taxon>
        <taxon>Agaricomycetes</taxon>
        <taxon>Agaricomycetidae</taxon>
        <taxon>Agaricales</taxon>
        <taxon>Agaricineae</taxon>
        <taxon>Agaricaceae</taxon>
        <taxon>Leucocoprinus</taxon>
    </lineage>
</organism>
<dbReference type="Gene3D" id="3.50.50.60">
    <property type="entry name" value="FAD/NAD(P)-binding domain"/>
    <property type="match status" value="1"/>
</dbReference>
<evidence type="ECO:0000313" key="5">
    <source>
        <dbReference type="EMBL" id="KAJ3573489.1"/>
    </source>
</evidence>
<keyword evidence="1" id="KW-0285">Flavoprotein</keyword>
<reference evidence="5" key="1">
    <citation type="submission" date="2022-07" db="EMBL/GenBank/DDBJ databases">
        <title>Genome Sequence of Leucocoprinus birnbaumii.</title>
        <authorList>
            <person name="Buettner E."/>
        </authorList>
    </citation>
    <scope>NUCLEOTIDE SEQUENCE</scope>
    <source>
        <strain evidence="5">VT141</strain>
    </source>
</reference>
<evidence type="ECO:0000256" key="1">
    <source>
        <dbReference type="ARBA" id="ARBA00022630"/>
    </source>
</evidence>
<gene>
    <name evidence="5" type="ORF">NP233_g2406</name>
</gene>
<dbReference type="EMBL" id="JANIEX010000101">
    <property type="protein sequence ID" value="KAJ3573489.1"/>
    <property type="molecule type" value="Genomic_DNA"/>
</dbReference>
<keyword evidence="4" id="KW-0812">Transmembrane</keyword>
<dbReference type="InterPro" id="IPR036188">
    <property type="entry name" value="FAD/NAD-bd_sf"/>
</dbReference>
<name>A0AAD5VYD3_9AGAR</name>
<dbReference type="SUPFAM" id="SSF51905">
    <property type="entry name" value="FAD/NAD(P)-binding domain"/>
    <property type="match status" value="1"/>
</dbReference>
<evidence type="ECO:0000256" key="4">
    <source>
        <dbReference type="SAM" id="Phobius"/>
    </source>
</evidence>
<dbReference type="PRINTS" id="PR00420">
    <property type="entry name" value="RNGMNOXGNASE"/>
</dbReference>
<dbReference type="SUPFAM" id="SSF54373">
    <property type="entry name" value="FAD-linked reductases, C-terminal domain"/>
    <property type="match status" value="1"/>
</dbReference>
<keyword evidence="6" id="KW-1185">Reference proteome</keyword>
<accession>A0AAD5VYD3</accession>
<dbReference type="AlphaFoldDB" id="A0AAD5VYD3"/>
<keyword evidence="2" id="KW-0274">FAD</keyword>
<keyword evidence="4" id="KW-1133">Transmembrane helix</keyword>
<dbReference type="PANTHER" id="PTHR46720:SF3">
    <property type="entry name" value="FAD-BINDING DOMAIN-CONTAINING PROTEIN-RELATED"/>
    <property type="match status" value="1"/>
</dbReference>
<comment type="caution">
    <text evidence="5">The sequence shown here is derived from an EMBL/GenBank/DDBJ whole genome shotgun (WGS) entry which is preliminary data.</text>
</comment>
<dbReference type="GO" id="GO:0044550">
    <property type="term" value="P:secondary metabolite biosynthetic process"/>
    <property type="evidence" value="ECO:0007669"/>
    <property type="project" value="TreeGrafter"/>
</dbReference>
<evidence type="ECO:0000313" key="6">
    <source>
        <dbReference type="Proteomes" id="UP001213000"/>
    </source>
</evidence>
<dbReference type="InterPro" id="IPR051104">
    <property type="entry name" value="FAD_monoxygenase"/>
</dbReference>
<evidence type="ECO:0000256" key="3">
    <source>
        <dbReference type="ARBA" id="ARBA00023002"/>
    </source>
</evidence>
<evidence type="ECO:0008006" key="7">
    <source>
        <dbReference type="Google" id="ProtNLM"/>
    </source>
</evidence>
<dbReference type="GO" id="GO:0016491">
    <property type="term" value="F:oxidoreductase activity"/>
    <property type="evidence" value="ECO:0007669"/>
    <property type="project" value="UniProtKB-KW"/>
</dbReference>
<protein>
    <recommendedName>
        <fullName evidence="7">FAD-binding domain-containing protein</fullName>
    </recommendedName>
</protein>
<keyword evidence="3" id="KW-0560">Oxidoreductase</keyword>
<evidence type="ECO:0000256" key="2">
    <source>
        <dbReference type="ARBA" id="ARBA00022827"/>
    </source>
</evidence>